<organism evidence="11 12">
    <name type="scientific">Melittangium boletus DSM 14713</name>
    <dbReference type="NCBI Taxonomy" id="1294270"/>
    <lineage>
        <taxon>Bacteria</taxon>
        <taxon>Pseudomonadati</taxon>
        <taxon>Myxococcota</taxon>
        <taxon>Myxococcia</taxon>
        <taxon>Myxococcales</taxon>
        <taxon>Cystobacterineae</taxon>
        <taxon>Archangiaceae</taxon>
        <taxon>Melittangium</taxon>
    </lineage>
</organism>
<dbReference type="Pfam" id="PF01625">
    <property type="entry name" value="PMSR"/>
    <property type="match status" value="1"/>
</dbReference>
<comment type="similarity">
    <text evidence="8">Belongs to the MsrA Met sulfoxide reductase family.</text>
</comment>
<dbReference type="FunFam" id="2.170.150.20:FF:000003">
    <property type="entry name" value="Peptide methionine sulfoxide reductase MsrB"/>
    <property type="match status" value="1"/>
</dbReference>
<feature type="domain" description="MsrB" evidence="10">
    <location>
        <begin position="70"/>
        <end position="192"/>
    </location>
</feature>
<feature type="region of interest" description="Disordered" evidence="9">
    <location>
        <begin position="38"/>
        <end position="57"/>
    </location>
</feature>
<dbReference type="PANTHER" id="PTHR43774">
    <property type="entry name" value="PEPTIDE METHIONINE SULFOXIDE REDUCTASE"/>
    <property type="match status" value="1"/>
</dbReference>
<sequence>MSSIPIALLPVRRAAHPAARWLLPVAVVLLVVSSGCTEARGAPPGTTSTRAGTSASAQVTDSRRYTKPSDEELRRTLSPMAYEVTQKEVTEPPFRNAFWNHHEEGLYVDVASGEPLFSSRDKFDSGTGWPSFTRPVEGRRVVEKRDVSLGMTRVEVRSKEGDSHLGHLFDDGPEPTGLRYCINSASLRFIPVDELAAKGYGAWLPAFGRAAPAPERNVDLKAAVTETAYLAGGCFWGMEDLLREIPGVLETEVGYTGGAKTFSHPTYDDVHTGKTGHAEAVRVVFNPKLLTYETLLEKWFFRMHDPTTLNRQGNDVGTQYRSAIFYLSEEQRRVAEAVKARVDASGKWSRPVVTAITAAGAFTPAEAYHQDYLVRNPDGYTCHYLRD</sequence>
<evidence type="ECO:0000256" key="4">
    <source>
        <dbReference type="ARBA" id="ARBA00047806"/>
    </source>
</evidence>
<evidence type="ECO:0000256" key="6">
    <source>
        <dbReference type="ARBA" id="ARBA00048782"/>
    </source>
</evidence>
<dbReference type="HAMAP" id="MF_01401">
    <property type="entry name" value="MsrA"/>
    <property type="match status" value="1"/>
</dbReference>
<dbReference type="InterPro" id="IPR002579">
    <property type="entry name" value="Met_Sox_Rdtase_MsrB_dom"/>
</dbReference>
<dbReference type="Gene3D" id="2.170.150.20">
    <property type="entry name" value="Peptide methionine sulfoxide reductase"/>
    <property type="match status" value="1"/>
</dbReference>
<dbReference type="GO" id="GO:0033744">
    <property type="term" value="F:L-methionine:thioredoxin-disulfide S-oxidoreductase activity"/>
    <property type="evidence" value="ECO:0007669"/>
    <property type="project" value="RHEA"/>
</dbReference>
<evidence type="ECO:0000256" key="3">
    <source>
        <dbReference type="ARBA" id="ARBA00024679"/>
    </source>
</evidence>
<comment type="catalytic activity">
    <reaction evidence="6 8">
        <text>[thioredoxin]-disulfide + L-methionine + H2O = L-methionine (S)-S-oxide + [thioredoxin]-dithiol</text>
        <dbReference type="Rhea" id="RHEA:19993"/>
        <dbReference type="Rhea" id="RHEA-COMP:10698"/>
        <dbReference type="Rhea" id="RHEA-COMP:10700"/>
        <dbReference type="ChEBI" id="CHEBI:15377"/>
        <dbReference type="ChEBI" id="CHEBI:29950"/>
        <dbReference type="ChEBI" id="CHEBI:50058"/>
        <dbReference type="ChEBI" id="CHEBI:57844"/>
        <dbReference type="ChEBI" id="CHEBI:58772"/>
        <dbReference type="EC" id="1.8.4.11"/>
    </reaction>
</comment>
<dbReference type="InterPro" id="IPR036509">
    <property type="entry name" value="Met_Sox_Rdtase_MsrA_sf"/>
</dbReference>
<dbReference type="InterPro" id="IPR002569">
    <property type="entry name" value="Met_Sox_Rdtase_MsrA_dom"/>
</dbReference>
<comment type="catalytic activity">
    <reaction evidence="4 8">
        <text>L-methionyl-[protein] + [thioredoxin]-disulfide + H2O = L-methionyl-(S)-S-oxide-[protein] + [thioredoxin]-dithiol</text>
        <dbReference type="Rhea" id="RHEA:14217"/>
        <dbReference type="Rhea" id="RHEA-COMP:10698"/>
        <dbReference type="Rhea" id="RHEA-COMP:10700"/>
        <dbReference type="Rhea" id="RHEA-COMP:12313"/>
        <dbReference type="Rhea" id="RHEA-COMP:12315"/>
        <dbReference type="ChEBI" id="CHEBI:15377"/>
        <dbReference type="ChEBI" id="CHEBI:16044"/>
        <dbReference type="ChEBI" id="CHEBI:29950"/>
        <dbReference type="ChEBI" id="CHEBI:44120"/>
        <dbReference type="ChEBI" id="CHEBI:50058"/>
        <dbReference type="EC" id="1.8.4.11"/>
    </reaction>
</comment>
<feature type="active site" evidence="8">
    <location>
        <position position="234"/>
    </location>
</feature>
<dbReference type="NCBIfam" id="NF004042">
    <property type="entry name" value="PRK05550.1"/>
    <property type="match status" value="1"/>
</dbReference>
<dbReference type="KEGG" id="mbd:MEBOL_003846"/>
<evidence type="ECO:0000256" key="2">
    <source>
        <dbReference type="ARBA" id="ARBA00023268"/>
    </source>
</evidence>
<evidence type="ECO:0000313" key="12">
    <source>
        <dbReference type="Proteomes" id="UP000217289"/>
    </source>
</evidence>
<dbReference type="GO" id="GO:0008113">
    <property type="term" value="F:peptide-methionine (S)-S-oxide reductase activity"/>
    <property type="evidence" value="ECO:0007669"/>
    <property type="project" value="UniProtKB-UniRule"/>
</dbReference>
<evidence type="ECO:0000256" key="5">
    <source>
        <dbReference type="ARBA" id="ARBA00048488"/>
    </source>
</evidence>
<dbReference type="Proteomes" id="UP000217289">
    <property type="component" value="Chromosome"/>
</dbReference>
<evidence type="ECO:0000256" key="9">
    <source>
        <dbReference type="SAM" id="MobiDB-lite"/>
    </source>
</evidence>
<dbReference type="NCBIfam" id="TIGR00357">
    <property type="entry name" value="peptide-methionine (R)-S-oxide reductase MsrB"/>
    <property type="match status" value="1"/>
</dbReference>
<protein>
    <recommendedName>
        <fullName evidence="7 8">Multifunctional fusion protein</fullName>
    </recommendedName>
    <domain>
        <recommendedName>
            <fullName evidence="8">Peptide methionine sulfoxide reductase MsrA</fullName>
            <shortName evidence="8">Protein-methionine-S-oxide reductase</shortName>
            <ecNumber evidence="8">1.8.4.11</ecNumber>
        </recommendedName>
        <alternativeName>
            <fullName evidence="8">Peptide-methionine (S)-S-oxide reductase</fullName>
            <shortName evidence="8">Peptide Met(O) reductase</shortName>
        </alternativeName>
    </domain>
    <domain>
        <recommendedName>
            <fullName evidence="7">Peptide methionine sulfoxide reductase MsrB</fullName>
            <ecNumber evidence="7">1.8.4.12</ecNumber>
        </recommendedName>
        <alternativeName>
            <fullName evidence="7">Peptide-methionine (R)-S-oxide reductase</fullName>
        </alternativeName>
    </domain>
</protein>
<dbReference type="SUPFAM" id="SSF55068">
    <property type="entry name" value="Peptide methionine sulfoxide reductase"/>
    <property type="match status" value="1"/>
</dbReference>
<dbReference type="EMBL" id="CP022163">
    <property type="protein sequence ID" value="ATB30385.1"/>
    <property type="molecule type" value="Genomic_DNA"/>
</dbReference>
<keyword evidence="12" id="KW-1185">Reference proteome</keyword>
<dbReference type="Pfam" id="PF01641">
    <property type="entry name" value="SelR"/>
    <property type="match status" value="1"/>
</dbReference>
<evidence type="ECO:0000256" key="1">
    <source>
        <dbReference type="ARBA" id="ARBA00023002"/>
    </source>
</evidence>
<dbReference type="SUPFAM" id="SSF51316">
    <property type="entry name" value="Mss4-like"/>
    <property type="match status" value="1"/>
</dbReference>
<evidence type="ECO:0000313" key="11">
    <source>
        <dbReference type="EMBL" id="ATB30385.1"/>
    </source>
</evidence>
<dbReference type="EC" id="1.8.4.12" evidence="7"/>
<keyword evidence="2" id="KW-0511">Multifunctional enzyme</keyword>
<name>A0A250IF48_9BACT</name>
<evidence type="ECO:0000256" key="7">
    <source>
        <dbReference type="HAMAP-Rule" id="MF_01400"/>
    </source>
</evidence>
<evidence type="ECO:0000259" key="10">
    <source>
        <dbReference type="PROSITE" id="PS51790"/>
    </source>
</evidence>
<dbReference type="OrthoDB" id="4174719at2"/>
<comment type="function">
    <text evidence="3 8">Has an important function as a repair enzyme for proteins that have been inactivated by oxidation. Catalyzes the reversible oxidation-reduction of methionine sulfoxide in proteins to methionine.</text>
</comment>
<dbReference type="Gene3D" id="3.30.1060.10">
    <property type="entry name" value="Peptide methionine sulphoxide reductase MsrA"/>
    <property type="match status" value="1"/>
</dbReference>
<dbReference type="HAMAP" id="MF_01400">
    <property type="entry name" value="MsrB"/>
    <property type="match status" value="1"/>
</dbReference>
<comment type="caution">
    <text evidence="7">Lacks conserved residue(s) required for the propagation of feature annotation.</text>
</comment>
<dbReference type="RefSeq" id="WP_095978842.1">
    <property type="nucleotide sequence ID" value="NZ_CP022163.1"/>
</dbReference>
<dbReference type="PANTHER" id="PTHR43774:SF1">
    <property type="entry name" value="PEPTIDE METHIONINE SULFOXIDE REDUCTASE MSRA 2"/>
    <property type="match status" value="1"/>
</dbReference>
<accession>A0A250IF48</accession>
<comment type="catalytic activity">
    <reaction evidence="5 7">
        <text>L-methionyl-[protein] + [thioredoxin]-disulfide + H2O = L-methionyl-(R)-S-oxide-[protein] + [thioredoxin]-dithiol</text>
        <dbReference type="Rhea" id="RHEA:24164"/>
        <dbReference type="Rhea" id="RHEA-COMP:10698"/>
        <dbReference type="Rhea" id="RHEA-COMP:10700"/>
        <dbReference type="Rhea" id="RHEA-COMP:12313"/>
        <dbReference type="Rhea" id="RHEA-COMP:12314"/>
        <dbReference type="ChEBI" id="CHEBI:15377"/>
        <dbReference type="ChEBI" id="CHEBI:16044"/>
        <dbReference type="ChEBI" id="CHEBI:29950"/>
        <dbReference type="ChEBI" id="CHEBI:45764"/>
        <dbReference type="ChEBI" id="CHEBI:50058"/>
        <dbReference type="EC" id="1.8.4.12"/>
    </reaction>
</comment>
<comment type="similarity">
    <text evidence="7">Belongs to the MsrB Met sulfoxide reductase family.</text>
</comment>
<feature type="compositionally biased region" description="Low complexity" evidence="9">
    <location>
        <begin position="41"/>
        <end position="57"/>
    </location>
</feature>
<dbReference type="AlphaFoldDB" id="A0A250IF48"/>
<reference evidence="11 12" key="1">
    <citation type="submission" date="2017-06" db="EMBL/GenBank/DDBJ databases">
        <authorList>
            <person name="Kim H.J."/>
            <person name="Triplett B.A."/>
        </authorList>
    </citation>
    <scope>NUCLEOTIDE SEQUENCE [LARGE SCALE GENOMIC DNA]</scope>
    <source>
        <strain evidence="11 12">DSM 14713</strain>
    </source>
</reference>
<dbReference type="GO" id="GO:0033743">
    <property type="term" value="F:peptide-methionine (R)-S-oxide reductase activity"/>
    <property type="evidence" value="ECO:0007669"/>
    <property type="project" value="UniProtKB-UniRule"/>
</dbReference>
<gene>
    <name evidence="7" type="primary">msrB</name>
    <name evidence="8" type="synonym">msrA</name>
    <name evidence="11" type="ORF">MEBOL_003846</name>
</gene>
<dbReference type="EC" id="1.8.4.11" evidence="8"/>
<evidence type="ECO:0000256" key="8">
    <source>
        <dbReference type="HAMAP-Rule" id="MF_01401"/>
    </source>
</evidence>
<dbReference type="InterPro" id="IPR011057">
    <property type="entry name" value="Mss4-like_sf"/>
</dbReference>
<dbReference type="PROSITE" id="PS51790">
    <property type="entry name" value="MSRB"/>
    <property type="match status" value="1"/>
</dbReference>
<proteinExistence type="inferred from homology"/>
<feature type="active site" description="Nucleophile" evidence="7">
    <location>
        <position position="181"/>
    </location>
</feature>
<keyword evidence="1 7" id="KW-0560">Oxidoreductase</keyword>
<dbReference type="NCBIfam" id="TIGR00401">
    <property type="entry name" value="msrA"/>
    <property type="match status" value="1"/>
</dbReference>